<dbReference type="AlphaFoldDB" id="A0A3P5ZNZ7"/>
<name>A0A3P5ZNZ7_BRACM</name>
<gene>
    <name evidence="1" type="ORF">BRAA03T13205Z</name>
</gene>
<accession>A0A3P5ZNZ7</accession>
<evidence type="ECO:0000313" key="1">
    <source>
        <dbReference type="EMBL" id="VDC81987.1"/>
    </source>
</evidence>
<organism evidence="1">
    <name type="scientific">Brassica campestris</name>
    <name type="common">Field mustard</name>
    <dbReference type="NCBI Taxonomy" id="3711"/>
    <lineage>
        <taxon>Eukaryota</taxon>
        <taxon>Viridiplantae</taxon>
        <taxon>Streptophyta</taxon>
        <taxon>Embryophyta</taxon>
        <taxon>Tracheophyta</taxon>
        <taxon>Spermatophyta</taxon>
        <taxon>Magnoliopsida</taxon>
        <taxon>eudicotyledons</taxon>
        <taxon>Gunneridae</taxon>
        <taxon>Pentapetalae</taxon>
        <taxon>rosids</taxon>
        <taxon>malvids</taxon>
        <taxon>Brassicales</taxon>
        <taxon>Brassicaceae</taxon>
        <taxon>Brassiceae</taxon>
        <taxon>Brassica</taxon>
    </lineage>
</organism>
<reference evidence="1" key="1">
    <citation type="submission" date="2018-11" db="EMBL/GenBank/DDBJ databases">
        <authorList>
            <consortium name="Genoscope - CEA"/>
            <person name="William W."/>
        </authorList>
    </citation>
    <scope>NUCLEOTIDE SEQUENCE</scope>
</reference>
<sequence>MAPETGCNVEPETVVDVRLSGSIWRLNGGLEMKPSTAPQRRS</sequence>
<protein>
    <submittedName>
        <fullName evidence="1">Uncharacterized protein</fullName>
    </submittedName>
</protein>
<dbReference type="EMBL" id="LR031572">
    <property type="protein sequence ID" value="VDC81987.1"/>
    <property type="molecule type" value="Genomic_DNA"/>
</dbReference>
<proteinExistence type="predicted"/>